<keyword evidence="1" id="KW-0479">Metal-binding</keyword>
<feature type="compositionally biased region" description="Basic and acidic residues" evidence="7">
    <location>
        <begin position="1006"/>
        <end position="1015"/>
    </location>
</feature>
<feature type="region of interest" description="Disordered" evidence="7">
    <location>
        <begin position="1401"/>
        <end position="1428"/>
    </location>
</feature>
<name>A0A0G4M245_VERLO</name>
<keyword evidence="4" id="KW-0804">Transcription</keyword>
<feature type="compositionally biased region" description="Polar residues" evidence="7">
    <location>
        <begin position="1041"/>
        <end position="1050"/>
    </location>
</feature>
<dbReference type="CDD" id="cd12148">
    <property type="entry name" value="fungal_TF_MHR"/>
    <property type="match status" value="1"/>
</dbReference>
<dbReference type="GO" id="GO:0008270">
    <property type="term" value="F:zinc ion binding"/>
    <property type="evidence" value="ECO:0007669"/>
    <property type="project" value="InterPro"/>
</dbReference>
<dbReference type="Gene3D" id="3.40.50.1220">
    <property type="entry name" value="TPP-binding domain"/>
    <property type="match status" value="1"/>
</dbReference>
<proteinExistence type="predicted"/>
<keyword evidence="6" id="KW-0175">Coiled coil</keyword>
<dbReference type="GO" id="GO:0030976">
    <property type="term" value="F:thiamine pyrophosphate binding"/>
    <property type="evidence" value="ECO:0007669"/>
    <property type="project" value="InterPro"/>
</dbReference>
<dbReference type="SUPFAM" id="SSF57701">
    <property type="entry name" value="Zn2/Cys6 DNA-binding domain"/>
    <property type="match status" value="1"/>
</dbReference>
<keyword evidence="5" id="KW-0539">Nucleus</keyword>
<evidence type="ECO:0000256" key="4">
    <source>
        <dbReference type="ARBA" id="ARBA00023163"/>
    </source>
</evidence>
<dbReference type="Gene3D" id="4.10.240.10">
    <property type="entry name" value="Zn(2)-C6 fungal-type DNA-binding domain"/>
    <property type="match status" value="1"/>
</dbReference>
<organism evidence="9 10">
    <name type="scientific">Verticillium longisporum</name>
    <name type="common">Verticillium dahliae var. longisporum</name>
    <dbReference type="NCBI Taxonomy" id="100787"/>
    <lineage>
        <taxon>Eukaryota</taxon>
        <taxon>Fungi</taxon>
        <taxon>Dikarya</taxon>
        <taxon>Ascomycota</taxon>
        <taxon>Pezizomycotina</taxon>
        <taxon>Sordariomycetes</taxon>
        <taxon>Hypocreomycetidae</taxon>
        <taxon>Glomerellales</taxon>
        <taxon>Plectosphaerellaceae</taxon>
        <taxon>Verticillium</taxon>
    </lineage>
</organism>
<evidence type="ECO:0000256" key="2">
    <source>
        <dbReference type="ARBA" id="ARBA00023015"/>
    </source>
</evidence>
<dbReference type="EMBL" id="CVQH01020740">
    <property type="protein sequence ID" value="CRK28368.1"/>
    <property type="molecule type" value="Genomic_DNA"/>
</dbReference>
<dbReference type="GO" id="GO:0006351">
    <property type="term" value="P:DNA-templated transcription"/>
    <property type="evidence" value="ECO:0007669"/>
    <property type="project" value="InterPro"/>
</dbReference>
<feature type="region of interest" description="Disordered" evidence="7">
    <location>
        <begin position="931"/>
        <end position="1024"/>
    </location>
</feature>
<dbReference type="SMART" id="SM00906">
    <property type="entry name" value="Fungal_trans"/>
    <property type="match status" value="1"/>
</dbReference>
<feature type="region of interest" description="Disordered" evidence="7">
    <location>
        <begin position="1294"/>
        <end position="1337"/>
    </location>
</feature>
<dbReference type="InterPro" id="IPR001138">
    <property type="entry name" value="Zn2Cys6_DnaBD"/>
</dbReference>
<dbReference type="Pfam" id="PF04082">
    <property type="entry name" value="Fungal_trans"/>
    <property type="match status" value="1"/>
</dbReference>
<dbReference type="Gene3D" id="3.40.50.970">
    <property type="match status" value="2"/>
</dbReference>
<dbReference type="Pfam" id="PF02775">
    <property type="entry name" value="TPP_enzyme_C"/>
    <property type="match status" value="1"/>
</dbReference>
<dbReference type="STRING" id="100787.A0A0G4M245"/>
<evidence type="ECO:0000259" key="8">
    <source>
        <dbReference type="PROSITE" id="PS50048"/>
    </source>
</evidence>
<dbReference type="CDD" id="cd00067">
    <property type="entry name" value="GAL4"/>
    <property type="match status" value="1"/>
</dbReference>
<evidence type="ECO:0000256" key="7">
    <source>
        <dbReference type="SAM" id="MobiDB-lite"/>
    </source>
</evidence>
<feature type="region of interest" description="Disordered" evidence="7">
    <location>
        <begin position="669"/>
        <end position="708"/>
    </location>
</feature>
<dbReference type="GO" id="GO:0003677">
    <property type="term" value="F:DNA binding"/>
    <property type="evidence" value="ECO:0007669"/>
    <property type="project" value="InterPro"/>
</dbReference>
<dbReference type="PROSITE" id="PS00463">
    <property type="entry name" value="ZN2_CY6_FUNGAL_1"/>
    <property type="match status" value="1"/>
</dbReference>
<reference evidence="9 10" key="1">
    <citation type="submission" date="2015-05" db="EMBL/GenBank/DDBJ databases">
        <authorList>
            <person name="Wang D.B."/>
            <person name="Wang M."/>
        </authorList>
    </citation>
    <scope>NUCLEOTIDE SEQUENCE [LARGE SCALE GENOMIC DNA]</scope>
    <source>
        <strain evidence="9">VL1</strain>
    </source>
</reference>
<feature type="compositionally biased region" description="Low complexity" evidence="7">
    <location>
        <begin position="1072"/>
        <end position="1081"/>
    </location>
</feature>
<dbReference type="InterPro" id="IPR036864">
    <property type="entry name" value="Zn2-C6_fun-type_DNA-bd_sf"/>
</dbReference>
<keyword evidence="10" id="KW-1185">Reference proteome</keyword>
<dbReference type="SUPFAM" id="SSF52467">
    <property type="entry name" value="DHS-like NAD/FAD-binding domain"/>
    <property type="match status" value="1"/>
</dbReference>
<dbReference type="InterPro" id="IPR012001">
    <property type="entry name" value="Thiamin_PyroP_enz_TPP-bd_dom"/>
</dbReference>
<dbReference type="CDD" id="cd07035">
    <property type="entry name" value="TPP_PYR_POX_like"/>
    <property type="match status" value="1"/>
</dbReference>
<gene>
    <name evidence="9" type="ORF">BN1708_015221</name>
</gene>
<dbReference type="InterPro" id="IPR029061">
    <property type="entry name" value="THDP-binding"/>
</dbReference>
<evidence type="ECO:0000313" key="9">
    <source>
        <dbReference type="EMBL" id="CRK28368.1"/>
    </source>
</evidence>
<dbReference type="PANTHER" id="PTHR47424">
    <property type="entry name" value="REGULATORY PROTEIN GAL4"/>
    <property type="match status" value="1"/>
</dbReference>
<sequence length="2042" mass="223037">MRRIAAIRHFMSPVTSPLLPRQHATSRVRRLNQGRQRPVRWRASEAVSPDDSISGASAILHALQAAGVTHLFVNLGSDHPAFMTAFAMKAYPRVKVVTSPNEMNALSAASGYAMITGKPAAVLVHVECGTQALAGAVHNISKGRLPVVIVAGTVPITMEGELPGSRNDEHTRKSAMYRLTLGKDIHFIQDIPDQRSIVRQYMKYDHEIRSPHNAVQIVLRALQIATSTPQGPTYLIASRETLEAQTSIHSIKPSQDPEKNLWVEKIGLHIQDVARLGDILIRAKSPLIVTSYAGRNPAAFRALHDLARRLAIPVHENAPVVNNFPTTSFLHQGHTWNGGGQLKALAEADVVLVVDSDVPWIPSESRPSDEARIFHLDCDPLKSSATLWSLPAEKRWMCDTSVALKQLDEIGVRTSLLAQRFEARTRRLEAEEVASSDGKVTVPYFMSRFRKATEGLDVLALNESTTNLGKVADHLRHDQHNSLLGSGGGSLGWYSGAAVGVAMALREEAAVGNVADRLVTAFVGDGTFLFGVPSSAYWMAMRYATPYLTVVWNNGGWTSPKNACLRIHPEMKDFVPRSDGEGRHGGSRATALAEAMGVSISPSPSFGKIAEGAGDAWWTVVERVDEVDGAIAEGLRVVRELKRCAVIEVAIAIMSADAEVAAQLPNGLLDNRSAQDQDPVTPPDNDSEILAPNSPLPSTEAPPSPIDEPTEVALAADYVPPAPQQVLGATADELRAMMQTCIAEQARLKMEAAHHKLQYNLLSLQADEDAKRAEVEFEMMRREVEALRTAEYSQHARRELSAATESAQLKYLKMKTLYEDSVEENRALNRRFRMAKKLVSQKEEEITSLSEERDMLLNRIRENREHFTMLCNPGGMFHGAMTPTKASQNVSTPQQVRAPTRQAPKTVPDIRTAPSPGQEPMAALLQALSQDNNSAPSTPVAAARPVPRLSAKHTRNAQSLSSLPTTPGYKPRGEHVGLLPSVDLVPQTEPPARYSNRQFAPPSPTPRRERFHKSSESTISAVDDNEELARQALESVAKSASFLSQASRGSQRGARRPLPNNGEHDDDDEAFESQASQAASEMLRRDPRSSFEIASEARSGTPAAAEKSARLQAKLLPGMVGGNGGEKRKFSGGIPPPEDLRQTQASPPKKLRVSTQPSSTHDTLVMSESVSAAKRRQRRIPDEFRKRNAQSCDLCRKRRCRCVPAPDGQGCVACHEHNVPCAYTTPRKTRFYGSVDDLSDRYRCLDAIVKGAFPNDLTATAEDLVELGRRMGYSMPDFSQPRRKGVKIEDLVRAPDPVASSRHNSVAESRISGSELGTGSAAPSEVGTDDATSAAAAGAEDAQLSLIRDTSGNEHYIGPSGTLNFLSQLRRLMVSSEGTPEAQPEVVTKFTQDDTAQALEADDSPEAPGALDPATQTDGALEGPSPASVTSVTSIAKDFTRMPTVDLDETLRGLPADETLELLVQSYFKNVHDDYPLFHRATFEDEYELYIVQARRRLQFLPQSQAQPQNRSNAVPDWGWMGCLHMIIVFGSIARPDIPGVDHSHLRRRSVAAARTLLPQFISKCTLSNVRVLMLLSLFLHNNNERNAAWNLVGTATRIAFALGLHRSDMSSSLRPLDREVRKWVFCTLYSFEQFLASSLGRPSGLQEMDVEIVPPREGFLDAGTGTDAKLVFLSLRLQAILARTRFAYARQQRRPDAEGQDVVPRPSVDDIMRSLAAWKRDVAENPNFHMPDIQTRVSLRGSGSSASLHDEDGDAIEFDELKVMLSWKTTAQLRAVLMLHIQYHYIAIVATRPILLREIAAARKALRDEGHGAPPAMSTVADACVRHAVQLTYMVLFLDGFELVNGLSGLDVFYAYCAAMVLILRLLRKPPTAEGAEASDQHEEQVQAVIRALVLKSQSVLNRTNKSGSMKRFASVVDAFAECTSQTRGTQEDGVRALPGSAWSRGFSGGGVSAPPRQPAALDAGQFPYGMMSTGVMGVPPGQAFSMAEPMGFGQVTTYGAPNVQLDDGGFYFHPFNGSETTAPPEWGDMEMVMAGYGMPR</sequence>
<feature type="coiled-coil region" evidence="6">
    <location>
        <begin position="825"/>
        <end position="859"/>
    </location>
</feature>
<evidence type="ECO:0000313" key="10">
    <source>
        <dbReference type="Proteomes" id="UP000044602"/>
    </source>
</evidence>
<dbReference type="InterPro" id="IPR029035">
    <property type="entry name" value="DHS-like_NAD/FAD-binding_dom"/>
</dbReference>
<dbReference type="SUPFAM" id="SSF52518">
    <property type="entry name" value="Thiamin diphosphate-binding fold (THDP-binding)"/>
    <property type="match status" value="2"/>
</dbReference>
<feature type="compositionally biased region" description="Polar residues" evidence="7">
    <location>
        <begin position="885"/>
        <end position="897"/>
    </location>
</feature>
<feature type="compositionally biased region" description="Polar residues" evidence="7">
    <location>
        <begin position="956"/>
        <end position="965"/>
    </location>
</feature>
<feature type="region of interest" description="Disordered" evidence="7">
    <location>
        <begin position="1039"/>
        <end position="1162"/>
    </location>
</feature>
<dbReference type="PROSITE" id="PS50048">
    <property type="entry name" value="ZN2_CY6_FUNGAL_2"/>
    <property type="match status" value="1"/>
</dbReference>
<evidence type="ECO:0000256" key="1">
    <source>
        <dbReference type="ARBA" id="ARBA00022723"/>
    </source>
</evidence>
<dbReference type="Pfam" id="PF02776">
    <property type="entry name" value="TPP_enzyme_N"/>
    <property type="match status" value="1"/>
</dbReference>
<protein>
    <recommendedName>
        <fullName evidence="8">Zn(2)-C6 fungal-type domain-containing protein</fullName>
    </recommendedName>
</protein>
<dbReference type="GO" id="GO:0000981">
    <property type="term" value="F:DNA-binding transcription factor activity, RNA polymerase II-specific"/>
    <property type="evidence" value="ECO:0007669"/>
    <property type="project" value="InterPro"/>
</dbReference>
<dbReference type="GO" id="GO:0003824">
    <property type="term" value="F:catalytic activity"/>
    <property type="evidence" value="ECO:0007669"/>
    <property type="project" value="InterPro"/>
</dbReference>
<feature type="compositionally biased region" description="Polar residues" evidence="7">
    <location>
        <begin position="1301"/>
        <end position="1317"/>
    </location>
</feature>
<feature type="region of interest" description="Disordered" evidence="7">
    <location>
        <begin position="885"/>
        <end position="917"/>
    </location>
</feature>
<evidence type="ECO:0000256" key="3">
    <source>
        <dbReference type="ARBA" id="ARBA00023052"/>
    </source>
</evidence>
<keyword evidence="3" id="KW-0786">Thiamine pyrophosphate</keyword>
<dbReference type="InterPro" id="IPR051127">
    <property type="entry name" value="Fungal_SecMet_Regulators"/>
</dbReference>
<dbReference type="InterPro" id="IPR007219">
    <property type="entry name" value="XnlR_reg_dom"/>
</dbReference>
<keyword evidence="2" id="KW-0805">Transcription regulation</keyword>
<dbReference type="InterPro" id="IPR011766">
    <property type="entry name" value="TPP_enzyme_TPP-bd"/>
</dbReference>
<dbReference type="PANTHER" id="PTHR47424:SF6">
    <property type="entry name" value="PROLINE UTILIZATION TRANS-ACTIVATOR"/>
    <property type="match status" value="1"/>
</dbReference>
<dbReference type="NCBIfam" id="NF006203">
    <property type="entry name" value="PRK08327.1"/>
    <property type="match status" value="1"/>
</dbReference>
<evidence type="ECO:0000256" key="6">
    <source>
        <dbReference type="SAM" id="Coils"/>
    </source>
</evidence>
<feature type="compositionally biased region" description="Polar residues" evidence="7">
    <location>
        <begin position="1153"/>
        <end position="1162"/>
    </location>
</feature>
<accession>A0A0G4M245</accession>
<evidence type="ECO:0000256" key="5">
    <source>
        <dbReference type="ARBA" id="ARBA00023242"/>
    </source>
</evidence>
<dbReference type="Proteomes" id="UP000044602">
    <property type="component" value="Unassembled WGS sequence"/>
</dbReference>
<feature type="domain" description="Zn(2)-C6 fungal-type" evidence="8">
    <location>
        <begin position="1191"/>
        <end position="1223"/>
    </location>
</feature>